<evidence type="ECO:0000259" key="4">
    <source>
        <dbReference type="SMART" id="SM00479"/>
    </source>
</evidence>
<gene>
    <name evidence="5" type="ORF">QK289_04150</name>
</gene>
<proteinExistence type="predicted"/>
<dbReference type="Pfam" id="PF00929">
    <property type="entry name" value="RNase_T"/>
    <property type="match status" value="1"/>
</dbReference>
<organism evidence="5 6">
    <name type="scientific">Exiguobacterium antarcticum</name>
    <dbReference type="NCBI Taxonomy" id="132920"/>
    <lineage>
        <taxon>Bacteria</taxon>
        <taxon>Bacillati</taxon>
        <taxon>Bacillota</taxon>
        <taxon>Bacilli</taxon>
        <taxon>Bacillales</taxon>
        <taxon>Bacillales Family XII. Incertae Sedis</taxon>
        <taxon>Exiguobacterium</taxon>
    </lineage>
</organism>
<evidence type="ECO:0000313" key="6">
    <source>
        <dbReference type="Proteomes" id="UP001243286"/>
    </source>
</evidence>
<evidence type="ECO:0000313" key="5">
    <source>
        <dbReference type="EMBL" id="MDI3234190.1"/>
    </source>
</evidence>
<keyword evidence="6" id="KW-1185">Reference proteome</keyword>
<accession>A0ABT6R020</accession>
<name>A0ABT6R020_9BACL</name>
<dbReference type="SUPFAM" id="SSF53098">
    <property type="entry name" value="Ribonuclease H-like"/>
    <property type="match status" value="1"/>
</dbReference>
<sequence>MLNETIVVIDTETGGLDPHQHSLLTVALIVTRNLEIIASQEWKLKHEEYRTTERALEINGIDIKEHDASAMPAAEAIDDMLDFIDHHRQPNERVMLLGQNTIFDKGFLETSVEQAGCMKRYRSLVSHRYIDLMSITAFLNLTGHIRTEGLGLDAVIASLNIEKEQRHSALGDARMTLKALVDMYKRIPTPTAASLK</sequence>
<dbReference type="InterPro" id="IPR012337">
    <property type="entry name" value="RNaseH-like_sf"/>
</dbReference>
<dbReference type="CDD" id="cd06127">
    <property type="entry name" value="DEDDh"/>
    <property type="match status" value="1"/>
</dbReference>
<dbReference type="PANTHER" id="PTHR30231:SF4">
    <property type="entry name" value="PROTEIN NEN2"/>
    <property type="match status" value="1"/>
</dbReference>
<keyword evidence="1" id="KW-0540">Nuclease</keyword>
<dbReference type="EMBL" id="JASBQV010000004">
    <property type="protein sequence ID" value="MDI3234190.1"/>
    <property type="molecule type" value="Genomic_DNA"/>
</dbReference>
<evidence type="ECO:0000256" key="2">
    <source>
        <dbReference type="ARBA" id="ARBA00022801"/>
    </source>
</evidence>
<dbReference type="Proteomes" id="UP001243286">
    <property type="component" value="Unassembled WGS sequence"/>
</dbReference>
<feature type="domain" description="Exonuclease" evidence="4">
    <location>
        <begin position="5"/>
        <end position="189"/>
    </location>
</feature>
<dbReference type="GO" id="GO:0004527">
    <property type="term" value="F:exonuclease activity"/>
    <property type="evidence" value="ECO:0007669"/>
    <property type="project" value="UniProtKB-KW"/>
</dbReference>
<comment type="caution">
    <text evidence="5">The sequence shown here is derived from an EMBL/GenBank/DDBJ whole genome shotgun (WGS) entry which is preliminary data.</text>
</comment>
<dbReference type="InterPro" id="IPR036397">
    <property type="entry name" value="RNaseH_sf"/>
</dbReference>
<keyword evidence="3 5" id="KW-0269">Exonuclease</keyword>
<dbReference type="RefSeq" id="WP_282354750.1">
    <property type="nucleotide sequence ID" value="NZ_JASBQV010000004.1"/>
</dbReference>
<evidence type="ECO:0000256" key="3">
    <source>
        <dbReference type="ARBA" id="ARBA00022839"/>
    </source>
</evidence>
<dbReference type="InterPro" id="IPR013520">
    <property type="entry name" value="Ribonucl_H"/>
</dbReference>
<evidence type="ECO:0000256" key="1">
    <source>
        <dbReference type="ARBA" id="ARBA00022722"/>
    </source>
</evidence>
<dbReference type="SMART" id="SM00479">
    <property type="entry name" value="EXOIII"/>
    <property type="match status" value="1"/>
</dbReference>
<reference evidence="5 6" key="1">
    <citation type="submission" date="2023-04" db="EMBL/GenBank/DDBJ databases">
        <title>Antarctic isolates genomes.</title>
        <authorList>
            <person name="Dimov S.G."/>
        </authorList>
    </citation>
    <scope>NUCLEOTIDE SEQUENCE [LARGE SCALE GENOMIC DNA]</scope>
    <source>
        <strain evidence="5 6">AL19</strain>
    </source>
</reference>
<keyword evidence="2" id="KW-0378">Hydrolase</keyword>
<dbReference type="PANTHER" id="PTHR30231">
    <property type="entry name" value="DNA POLYMERASE III SUBUNIT EPSILON"/>
    <property type="match status" value="1"/>
</dbReference>
<dbReference type="Gene3D" id="3.30.420.10">
    <property type="entry name" value="Ribonuclease H-like superfamily/Ribonuclease H"/>
    <property type="match status" value="1"/>
</dbReference>
<protein>
    <submittedName>
        <fullName evidence="5">3'-5' exonuclease</fullName>
    </submittedName>
</protein>